<evidence type="ECO:0000313" key="2">
    <source>
        <dbReference type="EMBL" id="SEJ04172.1"/>
    </source>
</evidence>
<proteinExistence type="predicted"/>
<feature type="chain" id="PRO_5011656922" evidence="1">
    <location>
        <begin position="31"/>
        <end position="95"/>
    </location>
</feature>
<dbReference type="Proteomes" id="UP000198866">
    <property type="component" value="Unassembled WGS sequence"/>
</dbReference>
<sequence length="95" mass="9438">MQGYLYRVARVASTAAAFAGTITFASGALASGPMVGPYAQQFMMRGASPRGPIVTQPTITAAPVGASAAIANQAVNAAAQSAQQQIGKRGGGRGL</sequence>
<keyword evidence="1" id="KW-0732">Signal</keyword>
<dbReference type="STRING" id="667676.SAMN05192539_100648"/>
<accession>A0A1H6VVC0</accession>
<reference evidence="3" key="1">
    <citation type="submission" date="2016-10" db="EMBL/GenBank/DDBJ databases">
        <authorList>
            <person name="Varghese N."/>
            <person name="Submissions S."/>
        </authorList>
    </citation>
    <scope>NUCLEOTIDE SEQUENCE [LARGE SCALE GENOMIC DNA]</scope>
    <source>
        <strain evidence="3">LMG 26031</strain>
    </source>
</reference>
<dbReference type="EMBL" id="FNYE01000006">
    <property type="protein sequence ID" value="SEJ04172.1"/>
    <property type="molecule type" value="Genomic_DNA"/>
</dbReference>
<organism evidence="2 3">
    <name type="scientific">Paraburkholderia diazotrophica</name>
    <dbReference type="NCBI Taxonomy" id="667676"/>
    <lineage>
        <taxon>Bacteria</taxon>
        <taxon>Pseudomonadati</taxon>
        <taxon>Pseudomonadota</taxon>
        <taxon>Betaproteobacteria</taxon>
        <taxon>Burkholderiales</taxon>
        <taxon>Burkholderiaceae</taxon>
        <taxon>Paraburkholderia</taxon>
    </lineage>
</organism>
<gene>
    <name evidence="2" type="ORF">SAMN05192539_100648</name>
</gene>
<evidence type="ECO:0000256" key="1">
    <source>
        <dbReference type="SAM" id="SignalP"/>
    </source>
</evidence>
<name>A0A1H6VVC0_9BURK</name>
<dbReference type="AlphaFoldDB" id="A0A1H6VVC0"/>
<keyword evidence="3" id="KW-1185">Reference proteome</keyword>
<protein>
    <submittedName>
        <fullName evidence="2">Uncharacterized protein</fullName>
    </submittedName>
</protein>
<feature type="signal peptide" evidence="1">
    <location>
        <begin position="1"/>
        <end position="30"/>
    </location>
</feature>
<evidence type="ECO:0000313" key="3">
    <source>
        <dbReference type="Proteomes" id="UP000198866"/>
    </source>
</evidence>